<dbReference type="Gene3D" id="2.60.40.1120">
    <property type="entry name" value="Carboxypeptidase-like, regulatory domain"/>
    <property type="match status" value="3"/>
</dbReference>
<keyword evidence="8" id="KW-1185">Reference proteome</keyword>
<dbReference type="InterPro" id="IPR015915">
    <property type="entry name" value="Kelch-typ_b-propeller"/>
</dbReference>
<keyword evidence="2" id="KW-0378">Hydrolase</keyword>
<dbReference type="Pfam" id="PF13620">
    <property type="entry name" value="CarboxypepD_reg"/>
    <property type="match status" value="1"/>
</dbReference>
<feature type="domain" description="Peptidase S53" evidence="6">
    <location>
        <begin position="103"/>
        <end position="437"/>
    </location>
</feature>
<feature type="region of interest" description="Disordered" evidence="4">
    <location>
        <begin position="77"/>
        <end position="96"/>
    </location>
</feature>
<keyword evidence="1" id="KW-0645">Protease</keyword>
<organism evidence="7 8">
    <name type="scientific">Micromonospora coriariae</name>
    <dbReference type="NCBI Taxonomy" id="285665"/>
    <lineage>
        <taxon>Bacteria</taxon>
        <taxon>Bacillati</taxon>
        <taxon>Actinomycetota</taxon>
        <taxon>Actinomycetes</taxon>
        <taxon>Micromonosporales</taxon>
        <taxon>Micromonosporaceae</taxon>
        <taxon>Micromonospora</taxon>
    </lineage>
</organism>
<feature type="chain" id="PRO_5039673959" evidence="5">
    <location>
        <begin position="24"/>
        <end position="1428"/>
    </location>
</feature>
<dbReference type="GO" id="GO:0006508">
    <property type="term" value="P:proteolysis"/>
    <property type="evidence" value="ECO:0007669"/>
    <property type="project" value="UniProtKB-KW"/>
</dbReference>
<dbReference type="Pfam" id="PF01344">
    <property type="entry name" value="Kelch_1"/>
    <property type="match status" value="3"/>
</dbReference>
<dbReference type="SMART" id="SM00612">
    <property type="entry name" value="Kelch"/>
    <property type="match status" value="5"/>
</dbReference>
<proteinExistence type="predicted"/>
<evidence type="ECO:0000256" key="2">
    <source>
        <dbReference type="ARBA" id="ARBA00022801"/>
    </source>
</evidence>
<accession>A0A1C4X644</accession>
<dbReference type="PROSITE" id="PS51695">
    <property type="entry name" value="SEDOLISIN"/>
    <property type="match status" value="1"/>
</dbReference>
<keyword evidence="5" id="KW-0732">Signal</keyword>
<dbReference type="Gene3D" id="2.60.120.260">
    <property type="entry name" value="Galactose-binding domain-like"/>
    <property type="match status" value="1"/>
</dbReference>
<dbReference type="CDD" id="cd04056">
    <property type="entry name" value="Peptidases_S53"/>
    <property type="match status" value="1"/>
</dbReference>
<dbReference type="Proteomes" id="UP000198243">
    <property type="component" value="Chromosome I"/>
</dbReference>
<dbReference type="SUPFAM" id="SSF117281">
    <property type="entry name" value="Kelch motif"/>
    <property type="match status" value="2"/>
</dbReference>
<feature type="compositionally biased region" description="Low complexity" evidence="4">
    <location>
        <begin position="78"/>
        <end position="95"/>
    </location>
</feature>
<evidence type="ECO:0000256" key="3">
    <source>
        <dbReference type="ARBA" id="ARBA00022825"/>
    </source>
</evidence>
<gene>
    <name evidence="7" type="ORF">GA0070607_4732</name>
</gene>
<reference evidence="8" key="1">
    <citation type="submission" date="2016-06" db="EMBL/GenBank/DDBJ databases">
        <authorList>
            <person name="Varghese N."/>
            <person name="Submissions Spin"/>
        </authorList>
    </citation>
    <scope>NUCLEOTIDE SEQUENCE [LARGE SCALE GENOMIC DNA]</scope>
    <source>
        <strain evidence="8">DSM 44875</strain>
    </source>
</reference>
<dbReference type="InterPro" id="IPR030400">
    <property type="entry name" value="Sedolisin_dom"/>
</dbReference>
<dbReference type="OrthoDB" id="9813435at2"/>
<dbReference type="SUPFAM" id="SSF49899">
    <property type="entry name" value="Concanavalin A-like lectins/glucanases"/>
    <property type="match status" value="1"/>
</dbReference>
<evidence type="ECO:0000256" key="4">
    <source>
        <dbReference type="SAM" id="MobiDB-lite"/>
    </source>
</evidence>
<evidence type="ECO:0000313" key="7">
    <source>
        <dbReference type="EMBL" id="SCF03919.1"/>
    </source>
</evidence>
<dbReference type="RefSeq" id="WP_089020087.1">
    <property type="nucleotide sequence ID" value="NZ_LT607412.1"/>
</dbReference>
<dbReference type="InterPro" id="IPR036852">
    <property type="entry name" value="Peptidase_S8/S53_dom_sf"/>
</dbReference>
<dbReference type="PANTHER" id="PTHR45632">
    <property type="entry name" value="LD33804P"/>
    <property type="match status" value="1"/>
</dbReference>
<dbReference type="InterPro" id="IPR006652">
    <property type="entry name" value="Kelch_1"/>
</dbReference>
<dbReference type="GO" id="GO:0004252">
    <property type="term" value="F:serine-type endopeptidase activity"/>
    <property type="evidence" value="ECO:0007669"/>
    <property type="project" value="InterPro"/>
</dbReference>
<evidence type="ECO:0000256" key="1">
    <source>
        <dbReference type="ARBA" id="ARBA00022670"/>
    </source>
</evidence>
<evidence type="ECO:0000256" key="5">
    <source>
        <dbReference type="SAM" id="SignalP"/>
    </source>
</evidence>
<sequence>MSRRLLRALAVTAIAVSTLVAQGFPGAMGVARAAPLTTTSTGFATTVTGPGPSSGWRLERVCSGPVRAGYAQCHSIRRTPPTASTQPSPSTSRQAGAAETVYGYGPADLASAYNLPAAAGDGVTVAVVAAFDNPTAEADLAVYREHWGLPPCTTDNGCFKKIDQRGGQNYPTPDESWAGEISLDLDTVSAVCPRCHLLLVEADTNSAEDLGQAVDQAVASGAHVVSNSYGGPEDADLSSTYGKHYRHPGVAIVASSGDSGYGMSFPASSPHVTAIGGTSLSRDDTTSRGWTEQVWNNYSGAPGSGCSAVESKPYFQADPGCDGRTVADVSALADPLNGLAVYQTFGGYGWAQYGGTSLAAPIIAGVYALAGRTPAGDMPNWYPYAASAGSLNDITTGRNGTCEPAAAYLCTASEGFDGPTGLGTPNGVSAFRAPGPHGHVAGTVTDASSHAPVANATVTVSSSGHSVTATTDAAGRYYVTEPVGTFTVAVAAFGYVDVARSVEITDGQTSTVDFALHAQPLVTLSGTVKDGSGHGWPLYATVSAPGTPLPAVRTDPFTGRYRMRVPVQSALTLRVRAEPAGYRTADAQVTIDATDVGRDIAVSVDDEICKAAGYHHNYAGLPAQPFESTDVPEGWQVDNATEDGGWEFNRGTVIPRTNETTGSGNFALIDTQLQDRKDTTLTTPPVDLTDVDHPVVGLRTRFVGYLPTQSADVGVSIDGGATWSTIWKQDGLAIINGPLSLPIPKAANRRGVLVRFHYAGQFARYWELDDVYVGRRTCDPVAGGIVAGRVLDATTGDGVDGATVAAVAHPDAQARSVATPDDDNVGDGYFALFAPGDGDQQFTGSARNRVSLTRSVHVATNAVTRADFSLAAAALTVSPATVTRNVRLGESGQAELTVTNSGSAEAHVSLVEQPGGFTPLSAPPAAAAAVPVRRVPGVAAGGRHTAGGQRVVAAPTVTSPPAMTASAAPGGPAWAPLADYPGGPIMDNAMVRGDDGKVYVVGGTPDGYGPTAKGYVYDPVRLLWSALPDLPVPVQKPVAAFVAGRLVVAGGWGPLDAVTDVQIYDPANGAWTRGAPLPAPRGAAGSAVLDGLLYVVSGCDVGDCMTATTSVFVYDPVRDRWSSRADYPASEAFMSCGGLAGRVICAGGVDFGTGNGSAAAYSYEPRTDVWTRVADLPTGWWGAASAVANGQLLLSGGVAGGTGPTSSVTNEGHAYDPVAGKWQALPNAPAPFYRGAAACGVYRVGGARQHFEATASTQELPGYDICGPSGDVPWLSESDSAFTLPPGESKTVTLKLDAGNASTVDQPGDYSAALAVRVDGPVQPAPVQVTMHVDPPKRWGRLSGTVSGAGCTGSVGPLSRATVTVRTKRSTTTLWTDEAGNWSVWVDKRDSPITLVYSKDGFSSLTKRVTVRSGSTVSTDVVLQPARC</sequence>
<dbReference type="PROSITE" id="PS00138">
    <property type="entry name" value="SUBTILASE_SER"/>
    <property type="match status" value="1"/>
</dbReference>
<feature type="signal peptide" evidence="5">
    <location>
        <begin position="1"/>
        <end position="23"/>
    </location>
</feature>
<dbReference type="SUPFAM" id="SSF52743">
    <property type="entry name" value="Subtilisin-like"/>
    <property type="match status" value="1"/>
</dbReference>
<protein>
    <submittedName>
        <fullName evidence="7">Kelch motif-containing protein</fullName>
    </submittedName>
</protein>
<name>A0A1C4X644_9ACTN</name>
<keyword evidence="3" id="KW-0720">Serine protease</keyword>
<dbReference type="EMBL" id="LT607412">
    <property type="protein sequence ID" value="SCF03919.1"/>
    <property type="molecule type" value="Genomic_DNA"/>
</dbReference>
<dbReference type="InterPro" id="IPR023828">
    <property type="entry name" value="Peptidase_S8_Ser-AS"/>
</dbReference>
<evidence type="ECO:0000259" key="6">
    <source>
        <dbReference type="PROSITE" id="PS51695"/>
    </source>
</evidence>
<dbReference type="Gene3D" id="2.120.10.80">
    <property type="entry name" value="Kelch-type beta propeller"/>
    <property type="match status" value="2"/>
</dbReference>
<dbReference type="InterPro" id="IPR008969">
    <property type="entry name" value="CarboxyPept-like_regulatory"/>
</dbReference>
<dbReference type="InterPro" id="IPR013320">
    <property type="entry name" value="ConA-like_dom_sf"/>
</dbReference>
<evidence type="ECO:0000313" key="8">
    <source>
        <dbReference type="Proteomes" id="UP000198243"/>
    </source>
</evidence>
<dbReference type="Gene3D" id="3.40.50.200">
    <property type="entry name" value="Peptidase S8/S53 domain"/>
    <property type="match status" value="1"/>
</dbReference>
<dbReference type="SUPFAM" id="SSF49464">
    <property type="entry name" value="Carboxypeptidase regulatory domain-like"/>
    <property type="match status" value="2"/>
</dbReference>